<keyword evidence="2" id="KW-1185">Reference proteome</keyword>
<dbReference type="AlphaFoldDB" id="A0A8J7RJQ4"/>
<proteinExistence type="predicted"/>
<dbReference type="RefSeq" id="WP_210510955.1">
    <property type="nucleotide sequence ID" value="NZ_JAFIDN010000003.1"/>
</dbReference>
<evidence type="ECO:0000313" key="1">
    <source>
        <dbReference type="EMBL" id="MBP3192060.1"/>
    </source>
</evidence>
<name>A0A8J7RJQ4_9BACT</name>
<sequence length="58" mass="6924">MGRIKEPKGIDFIVKSEPWSEKELKEFRGLMKKQKSQLSDEKRKALKKRVEKLYQSQS</sequence>
<organism evidence="1 2">
    <name type="scientific">Natronogracilivirga saccharolytica</name>
    <dbReference type="NCBI Taxonomy" id="2812953"/>
    <lineage>
        <taxon>Bacteria</taxon>
        <taxon>Pseudomonadati</taxon>
        <taxon>Balneolota</taxon>
        <taxon>Balneolia</taxon>
        <taxon>Balneolales</taxon>
        <taxon>Cyclonatronaceae</taxon>
        <taxon>Natronogracilivirga</taxon>
    </lineage>
</organism>
<evidence type="ECO:0000313" key="2">
    <source>
        <dbReference type="Proteomes" id="UP000673975"/>
    </source>
</evidence>
<reference evidence="1" key="1">
    <citation type="submission" date="2021-02" db="EMBL/GenBank/DDBJ databases">
        <title>Natronogracilivirga saccharolytica gen. nov. sp. nov. a new anaerobic, haloalkiliphilic carbohydrate-fermenting bacterium from soda lake and proposing of Cyclonatronumiaceae fam. nov. in the phylum Balneolaeota.</title>
        <authorList>
            <person name="Zhilina T.N."/>
            <person name="Sorokin D.Y."/>
            <person name="Zavarzina D.G."/>
            <person name="Toshchakov S.V."/>
            <person name="Kublanov I.V."/>
        </authorList>
    </citation>
    <scope>NUCLEOTIDE SEQUENCE</scope>
    <source>
        <strain evidence="1">Z-1702</strain>
    </source>
</reference>
<accession>A0A8J7RJQ4</accession>
<dbReference type="Proteomes" id="UP000673975">
    <property type="component" value="Unassembled WGS sequence"/>
</dbReference>
<dbReference type="EMBL" id="JAFIDN010000003">
    <property type="protein sequence ID" value="MBP3192060.1"/>
    <property type="molecule type" value="Genomic_DNA"/>
</dbReference>
<gene>
    <name evidence="1" type="ORF">NATSA_05235</name>
</gene>
<protein>
    <submittedName>
        <fullName evidence="1">Uncharacterized protein</fullName>
    </submittedName>
</protein>
<comment type="caution">
    <text evidence="1">The sequence shown here is derived from an EMBL/GenBank/DDBJ whole genome shotgun (WGS) entry which is preliminary data.</text>
</comment>